<evidence type="ECO:0000313" key="2">
    <source>
        <dbReference type="Proteomes" id="UP000271468"/>
    </source>
</evidence>
<dbReference type="EMBL" id="RBOV01000098">
    <property type="protein sequence ID" value="RMN13511.1"/>
    <property type="molecule type" value="Genomic_DNA"/>
</dbReference>
<name>A0A3M3JU51_9PSED</name>
<dbReference type="RefSeq" id="WP_122234952.1">
    <property type="nucleotide sequence ID" value="NZ_RBOV01000098.1"/>
</dbReference>
<sequence length="71" mass="7789">MSESTDKKVRYDALVAYEYKSGEATKTGWTRVGAGFQSADGKTINIDIVPNVSVSNRLILKVWEPKPDQAG</sequence>
<comment type="caution">
    <text evidence="1">The sequence shown here is derived from an EMBL/GenBank/DDBJ whole genome shotgun (WGS) entry which is preliminary data.</text>
</comment>
<organism evidence="1 2">
    <name type="scientific">Pseudomonas syringae pv. coriandricola</name>
    <dbReference type="NCBI Taxonomy" id="264453"/>
    <lineage>
        <taxon>Bacteria</taxon>
        <taxon>Pseudomonadati</taxon>
        <taxon>Pseudomonadota</taxon>
        <taxon>Gammaproteobacteria</taxon>
        <taxon>Pseudomonadales</taxon>
        <taxon>Pseudomonadaceae</taxon>
        <taxon>Pseudomonas</taxon>
    </lineage>
</organism>
<dbReference type="AlphaFoldDB" id="A0A3M3JU51"/>
<evidence type="ECO:0000313" key="1">
    <source>
        <dbReference type="EMBL" id="RMN13511.1"/>
    </source>
</evidence>
<gene>
    <name evidence="1" type="ORF">ALQ65_200272</name>
</gene>
<accession>A0A3M3JU51</accession>
<reference evidence="1 2" key="1">
    <citation type="submission" date="2018-08" db="EMBL/GenBank/DDBJ databases">
        <title>Recombination of ecologically and evolutionarily significant loci maintains genetic cohesion in the Pseudomonas syringae species complex.</title>
        <authorList>
            <person name="Dillon M."/>
            <person name="Thakur S."/>
            <person name="Almeida R.N.D."/>
            <person name="Weir B.S."/>
            <person name="Guttman D.S."/>
        </authorList>
    </citation>
    <scope>NUCLEOTIDE SEQUENCE [LARGE SCALE GENOMIC DNA]</scope>
    <source>
        <strain evidence="1 2">ICMP 12341</strain>
    </source>
</reference>
<protein>
    <submittedName>
        <fullName evidence="1">Uncharacterized protein</fullName>
    </submittedName>
</protein>
<dbReference type="Proteomes" id="UP000271468">
    <property type="component" value="Unassembled WGS sequence"/>
</dbReference>
<proteinExistence type="predicted"/>